<gene>
    <name evidence="1" type="ORF">HPB47_025188</name>
</gene>
<proteinExistence type="predicted"/>
<sequence>MNTSYSDRLFRRPVNGSWPSLPKRPRTGATPECDGASVAWRDGRAVPLSAGPQCSRRRGMAQFQRVAQACLLLAVLSLTVASPVEYTVAVIMVSESEENRFDIQRIGPAIDIAAEEKCRTDYATHLKIIEAYYPKRCSERYAIGRATDLLAAVTRVAAFVGPSCSSDLNIVERYANYRQIPVVTGLGDSFERKPNQSSTLIRTSYVLRDKARAILAFLGHFQWTHFGIVYRDRNIYYETLYNELADLAEGLNMTVTCKRHFLRDDKTKMVLSDLRTIMADIKKCARTGYSQAITLPPRENEDEDGGVF</sequence>
<reference evidence="1 2" key="1">
    <citation type="journal article" date="2020" name="Cell">
        <title>Large-Scale Comparative Analyses of Tick Genomes Elucidate Their Genetic Diversity and Vector Capacities.</title>
        <authorList>
            <consortium name="Tick Genome and Microbiome Consortium (TIGMIC)"/>
            <person name="Jia N."/>
            <person name="Wang J."/>
            <person name="Shi W."/>
            <person name="Du L."/>
            <person name="Sun Y."/>
            <person name="Zhan W."/>
            <person name="Jiang J.F."/>
            <person name="Wang Q."/>
            <person name="Zhang B."/>
            <person name="Ji P."/>
            <person name="Bell-Sakyi L."/>
            <person name="Cui X.M."/>
            <person name="Yuan T.T."/>
            <person name="Jiang B.G."/>
            <person name="Yang W.F."/>
            <person name="Lam T.T."/>
            <person name="Chang Q.C."/>
            <person name="Ding S.J."/>
            <person name="Wang X.J."/>
            <person name="Zhu J.G."/>
            <person name="Ruan X.D."/>
            <person name="Zhao L."/>
            <person name="Wei J.T."/>
            <person name="Ye R.Z."/>
            <person name="Que T.C."/>
            <person name="Du C.H."/>
            <person name="Zhou Y.H."/>
            <person name="Cheng J.X."/>
            <person name="Dai P.F."/>
            <person name="Guo W.B."/>
            <person name="Han X.H."/>
            <person name="Huang E.J."/>
            <person name="Li L.F."/>
            <person name="Wei W."/>
            <person name="Gao Y.C."/>
            <person name="Liu J.Z."/>
            <person name="Shao H.Z."/>
            <person name="Wang X."/>
            <person name="Wang C.C."/>
            <person name="Yang T.C."/>
            <person name="Huo Q.B."/>
            <person name="Li W."/>
            <person name="Chen H.Y."/>
            <person name="Chen S.E."/>
            <person name="Zhou L.G."/>
            <person name="Ni X.B."/>
            <person name="Tian J.H."/>
            <person name="Sheng Y."/>
            <person name="Liu T."/>
            <person name="Pan Y.S."/>
            <person name="Xia L.Y."/>
            <person name="Li J."/>
            <person name="Zhao F."/>
            <person name="Cao W.C."/>
        </authorList>
    </citation>
    <scope>NUCLEOTIDE SEQUENCE [LARGE SCALE GENOMIC DNA]</scope>
    <source>
        <strain evidence="1">Iper-2018</strain>
    </source>
</reference>
<name>A0AC60Q4M4_IXOPE</name>
<dbReference type="EMBL" id="JABSTQ010009591">
    <property type="protein sequence ID" value="KAG0427788.1"/>
    <property type="molecule type" value="Genomic_DNA"/>
</dbReference>
<protein>
    <submittedName>
        <fullName evidence="1">Uncharacterized protein</fullName>
    </submittedName>
</protein>
<organism evidence="1 2">
    <name type="scientific">Ixodes persulcatus</name>
    <name type="common">Taiga tick</name>
    <dbReference type="NCBI Taxonomy" id="34615"/>
    <lineage>
        <taxon>Eukaryota</taxon>
        <taxon>Metazoa</taxon>
        <taxon>Ecdysozoa</taxon>
        <taxon>Arthropoda</taxon>
        <taxon>Chelicerata</taxon>
        <taxon>Arachnida</taxon>
        <taxon>Acari</taxon>
        <taxon>Parasitiformes</taxon>
        <taxon>Ixodida</taxon>
        <taxon>Ixodoidea</taxon>
        <taxon>Ixodidae</taxon>
        <taxon>Ixodinae</taxon>
        <taxon>Ixodes</taxon>
    </lineage>
</organism>
<evidence type="ECO:0000313" key="1">
    <source>
        <dbReference type="EMBL" id="KAG0427788.1"/>
    </source>
</evidence>
<accession>A0AC60Q4M4</accession>
<dbReference type="Proteomes" id="UP000805193">
    <property type="component" value="Unassembled WGS sequence"/>
</dbReference>
<comment type="caution">
    <text evidence="1">The sequence shown here is derived from an EMBL/GenBank/DDBJ whole genome shotgun (WGS) entry which is preliminary data.</text>
</comment>
<keyword evidence="2" id="KW-1185">Reference proteome</keyword>
<evidence type="ECO:0000313" key="2">
    <source>
        <dbReference type="Proteomes" id="UP000805193"/>
    </source>
</evidence>